<protein>
    <recommendedName>
        <fullName evidence="5">Receptor ligand binding region domain-containing protein</fullName>
    </recommendedName>
</protein>
<dbReference type="GO" id="GO:0016020">
    <property type="term" value="C:membrane"/>
    <property type="evidence" value="ECO:0007669"/>
    <property type="project" value="UniProtKB-SubCell"/>
</dbReference>
<keyword evidence="7" id="KW-1185">Reference proteome</keyword>
<evidence type="ECO:0000256" key="3">
    <source>
        <dbReference type="ARBA" id="ARBA00022989"/>
    </source>
</evidence>
<proteinExistence type="predicted"/>
<dbReference type="Proteomes" id="UP000053660">
    <property type="component" value="Unassembled WGS sequence"/>
</dbReference>
<feature type="domain" description="Receptor ligand binding region" evidence="5">
    <location>
        <begin position="19"/>
        <end position="117"/>
    </location>
</feature>
<evidence type="ECO:0000259" key="5">
    <source>
        <dbReference type="Pfam" id="PF01094"/>
    </source>
</evidence>
<dbReference type="InterPro" id="IPR052612">
    <property type="entry name" value="ANP_Clearance_Receptor"/>
</dbReference>
<comment type="subcellular location">
    <subcellularLocation>
        <location evidence="1">Membrane</location>
    </subcellularLocation>
</comment>
<evidence type="ECO:0000313" key="7">
    <source>
        <dbReference type="Proteomes" id="UP000053660"/>
    </source>
</evidence>
<dbReference type="GO" id="GO:0007165">
    <property type="term" value="P:signal transduction"/>
    <property type="evidence" value="ECO:0007669"/>
    <property type="project" value="TreeGrafter"/>
</dbReference>
<evidence type="ECO:0000313" key="6">
    <source>
        <dbReference type="EMBL" id="KHJ93677.1"/>
    </source>
</evidence>
<dbReference type="PANTHER" id="PTHR44755">
    <property type="entry name" value="NATRIURETIC PEPTIDE RECEPTOR 3-RELATED"/>
    <property type="match status" value="1"/>
</dbReference>
<gene>
    <name evidence="6" type="ORF">OESDEN_06405</name>
</gene>
<evidence type="ECO:0000256" key="2">
    <source>
        <dbReference type="ARBA" id="ARBA00022692"/>
    </source>
</evidence>
<reference evidence="6 7" key="1">
    <citation type="submission" date="2014-03" db="EMBL/GenBank/DDBJ databases">
        <title>Draft genome of the hookworm Oesophagostomum dentatum.</title>
        <authorList>
            <person name="Mitreva M."/>
        </authorList>
    </citation>
    <scope>NUCLEOTIDE SEQUENCE [LARGE SCALE GENOMIC DNA]</scope>
    <source>
        <strain evidence="6 7">OD-Hann</strain>
    </source>
</reference>
<dbReference type="OrthoDB" id="5855204at2759"/>
<dbReference type="PANTHER" id="PTHR44755:SF8">
    <property type="entry name" value="RECEPTOR LIGAND BINDING REGION DOMAIN-CONTAINING PROTEIN"/>
    <property type="match status" value="1"/>
</dbReference>
<name>A0A0B1TCY8_OESDE</name>
<dbReference type="Pfam" id="PF01094">
    <property type="entry name" value="ANF_receptor"/>
    <property type="match status" value="1"/>
</dbReference>
<dbReference type="InterPro" id="IPR028082">
    <property type="entry name" value="Peripla_BP_I"/>
</dbReference>
<keyword evidence="3" id="KW-1133">Transmembrane helix</keyword>
<evidence type="ECO:0000256" key="1">
    <source>
        <dbReference type="ARBA" id="ARBA00004370"/>
    </source>
</evidence>
<keyword evidence="4" id="KW-0472">Membrane</keyword>
<sequence>MAVVEEVLPAFMGHSVTGGAVGLAMDRMKTEGIAYGFDFQFLVNYTECDKAAAVGVAVEFMKNRDVDVVIGPPCPITAEIVAHLSTFYKKTMLGWGFLIDSMFNDLEQFPYLTKVISDSLE</sequence>
<organism evidence="6 7">
    <name type="scientific">Oesophagostomum dentatum</name>
    <name type="common">Nodular worm</name>
    <dbReference type="NCBI Taxonomy" id="61180"/>
    <lineage>
        <taxon>Eukaryota</taxon>
        <taxon>Metazoa</taxon>
        <taxon>Ecdysozoa</taxon>
        <taxon>Nematoda</taxon>
        <taxon>Chromadorea</taxon>
        <taxon>Rhabditida</taxon>
        <taxon>Rhabditina</taxon>
        <taxon>Rhabditomorpha</taxon>
        <taxon>Strongyloidea</taxon>
        <taxon>Strongylidae</taxon>
        <taxon>Oesophagostomum</taxon>
    </lineage>
</organism>
<dbReference type="InterPro" id="IPR001828">
    <property type="entry name" value="ANF_lig-bd_rcpt"/>
</dbReference>
<accession>A0A0B1TCY8</accession>
<dbReference type="EMBL" id="KN550656">
    <property type="protein sequence ID" value="KHJ93677.1"/>
    <property type="molecule type" value="Genomic_DNA"/>
</dbReference>
<dbReference type="Gene3D" id="3.40.50.2300">
    <property type="match status" value="1"/>
</dbReference>
<keyword evidence="2" id="KW-0812">Transmembrane</keyword>
<dbReference type="GO" id="GO:0017046">
    <property type="term" value="F:peptide hormone binding"/>
    <property type="evidence" value="ECO:0007669"/>
    <property type="project" value="TreeGrafter"/>
</dbReference>
<dbReference type="SUPFAM" id="SSF53822">
    <property type="entry name" value="Periplasmic binding protein-like I"/>
    <property type="match status" value="1"/>
</dbReference>
<dbReference type="AlphaFoldDB" id="A0A0B1TCY8"/>
<evidence type="ECO:0000256" key="4">
    <source>
        <dbReference type="ARBA" id="ARBA00023136"/>
    </source>
</evidence>
<dbReference type="GO" id="GO:0038023">
    <property type="term" value="F:signaling receptor activity"/>
    <property type="evidence" value="ECO:0007669"/>
    <property type="project" value="TreeGrafter"/>
</dbReference>